<keyword evidence="11" id="KW-0645">Protease</keyword>
<dbReference type="InterPro" id="IPR050130">
    <property type="entry name" value="ClpA_ClpB"/>
</dbReference>
<dbReference type="Gene3D" id="1.10.1780.10">
    <property type="entry name" value="Clp, N-terminal domain"/>
    <property type="match status" value="1"/>
</dbReference>
<dbReference type="CDD" id="cd00009">
    <property type="entry name" value="AAA"/>
    <property type="match status" value="1"/>
</dbReference>
<dbReference type="SUPFAM" id="SSF52540">
    <property type="entry name" value="P-loop containing nucleoside triphosphate hydrolases"/>
    <property type="match status" value="2"/>
</dbReference>
<evidence type="ECO:0000313" key="12">
    <source>
        <dbReference type="Proteomes" id="UP000824140"/>
    </source>
</evidence>
<reference evidence="11" key="1">
    <citation type="submission" date="2020-10" db="EMBL/GenBank/DDBJ databases">
        <authorList>
            <person name="Gilroy R."/>
        </authorList>
    </citation>
    <scope>NUCLEOTIDE SEQUENCE</scope>
    <source>
        <strain evidence="11">13766</strain>
    </source>
</reference>
<dbReference type="InterPro" id="IPR003593">
    <property type="entry name" value="AAA+_ATPase"/>
</dbReference>
<dbReference type="PRINTS" id="PR00300">
    <property type="entry name" value="CLPPROTEASEA"/>
</dbReference>
<dbReference type="InterPro" id="IPR019489">
    <property type="entry name" value="Clp_ATPase_C"/>
</dbReference>
<gene>
    <name evidence="11" type="ORF">IAA84_04080</name>
</gene>
<keyword evidence="7" id="KW-0175">Coiled coil</keyword>
<dbReference type="PROSITE" id="PS00870">
    <property type="entry name" value="CLPAB_1"/>
    <property type="match status" value="1"/>
</dbReference>
<dbReference type="PROSITE" id="PS51903">
    <property type="entry name" value="CLP_R"/>
    <property type="match status" value="1"/>
</dbReference>
<feature type="domain" description="Clp R" evidence="10">
    <location>
        <begin position="2"/>
        <end position="143"/>
    </location>
</feature>
<dbReference type="GO" id="GO:0016887">
    <property type="term" value="F:ATP hydrolysis activity"/>
    <property type="evidence" value="ECO:0007669"/>
    <property type="project" value="InterPro"/>
</dbReference>
<evidence type="ECO:0000259" key="10">
    <source>
        <dbReference type="PROSITE" id="PS51903"/>
    </source>
</evidence>
<keyword evidence="3 6" id="KW-0067">ATP-binding</keyword>
<dbReference type="SMART" id="SM01086">
    <property type="entry name" value="ClpB_D2-small"/>
    <property type="match status" value="1"/>
</dbReference>
<keyword evidence="4 6" id="KW-0143">Chaperone</keyword>
<dbReference type="InterPro" id="IPR018368">
    <property type="entry name" value="ClpA/B_CS1"/>
</dbReference>
<evidence type="ECO:0000256" key="7">
    <source>
        <dbReference type="SAM" id="Coils"/>
    </source>
</evidence>
<dbReference type="GO" id="GO:0005524">
    <property type="term" value="F:ATP binding"/>
    <property type="evidence" value="ECO:0007669"/>
    <property type="project" value="UniProtKB-KW"/>
</dbReference>
<dbReference type="GO" id="GO:0005737">
    <property type="term" value="C:cytoplasm"/>
    <property type="evidence" value="ECO:0007669"/>
    <property type="project" value="TreeGrafter"/>
</dbReference>
<dbReference type="Pfam" id="PF02861">
    <property type="entry name" value="Clp_N"/>
    <property type="match status" value="1"/>
</dbReference>
<evidence type="ECO:0000256" key="1">
    <source>
        <dbReference type="ARBA" id="ARBA00022737"/>
    </source>
</evidence>
<feature type="region of interest" description="Disordered" evidence="8">
    <location>
        <begin position="141"/>
        <end position="160"/>
    </location>
</feature>
<reference evidence="11" key="2">
    <citation type="journal article" date="2021" name="PeerJ">
        <title>Extensive microbial diversity within the chicken gut microbiome revealed by metagenomics and culture.</title>
        <authorList>
            <person name="Gilroy R."/>
            <person name="Ravi A."/>
            <person name="Getino M."/>
            <person name="Pursley I."/>
            <person name="Horton D.L."/>
            <person name="Alikhan N.F."/>
            <person name="Baker D."/>
            <person name="Gharbi K."/>
            <person name="Hall N."/>
            <person name="Watson M."/>
            <person name="Adriaenssens E.M."/>
            <person name="Foster-Nyarko E."/>
            <person name="Jarju S."/>
            <person name="Secka A."/>
            <person name="Antonio M."/>
            <person name="Oren A."/>
            <person name="Chaudhuri R.R."/>
            <person name="La Ragione R."/>
            <person name="Hildebrand F."/>
            <person name="Pallen M.J."/>
        </authorList>
    </citation>
    <scope>NUCLEOTIDE SEQUENCE</scope>
    <source>
        <strain evidence="11">13766</strain>
    </source>
</reference>
<evidence type="ECO:0000259" key="9">
    <source>
        <dbReference type="PROSITE" id="PS50151"/>
    </source>
</evidence>
<dbReference type="SMART" id="SM00382">
    <property type="entry name" value="AAA"/>
    <property type="match status" value="2"/>
</dbReference>
<dbReference type="GO" id="GO:0008233">
    <property type="term" value="F:peptidase activity"/>
    <property type="evidence" value="ECO:0007669"/>
    <property type="project" value="UniProtKB-KW"/>
</dbReference>
<dbReference type="Pfam" id="PF07724">
    <property type="entry name" value="AAA_2"/>
    <property type="match status" value="1"/>
</dbReference>
<comment type="similarity">
    <text evidence="6">Belongs to the ClpA/ClpB family.</text>
</comment>
<dbReference type="AlphaFoldDB" id="A0A9D1FZ67"/>
<feature type="coiled-coil region" evidence="7">
    <location>
        <begin position="430"/>
        <end position="457"/>
    </location>
</feature>
<keyword evidence="11" id="KW-0378">Hydrolase</keyword>
<evidence type="ECO:0000256" key="6">
    <source>
        <dbReference type="RuleBase" id="RU004432"/>
    </source>
</evidence>
<evidence type="ECO:0000313" key="11">
    <source>
        <dbReference type="EMBL" id="HIS92176.1"/>
    </source>
</evidence>
<dbReference type="Pfam" id="PF10431">
    <property type="entry name" value="ClpB_D2-small"/>
    <property type="match status" value="1"/>
</dbReference>
<organism evidence="11 12">
    <name type="scientific">Candidatus Alectryocaccomicrobium excrementavium</name>
    <dbReference type="NCBI Taxonomy" id="2840668"/>
    <lineage>
        <taxon>Bacteria</taxon>
        <taxon>Bacillati</taxon>
        <taxon>Bacillota</taxon>
        <taxon>Clostridia</taxon>
        <taxon>Candidatus Alectryocaccomicrobium</taxon>
    </lineage>
</organism>
<dbReference type="CDD" id="cd19499">
    <property type="entry name" value="RecA-like_ClpB_Hsp104-like"/>
    <property type="match status" value="1"/>
</dbReference>
<dbReference type="SUPFAM" id="SSF81923">
    <property type="entry name" value="Double Clp-N motif"/>
    <property type="match status" value="1"/>
</dbReference>
<dbReference type="InterPro" id="IPR001270">
    <property type="entry name" value="ClpA/B"/>
</dbReference>
<keyword evidence="2 6" id="KW-0547">Nucleotide-binding</keyword>
<dbReference type="Pfam" id="PF17871">
    <property type="entry name" value="AAA_lid_9"/>
    <property type="match status" value="1"/>
</dbReference>
<dbReference type="Gene3D" id="1.10.8.60">
    <property type="match status" value="2"/>
</dbReference>
<dbReference type="InterPro" id="IPR027417">
    <property type="entry name" value="P-loop_NTPase"/>
</dbReference>
<dbReference type="FunFam" id="1.10.8.60:FF:000011">
    <property type="entry name" value="ATP-dependent Clp protease ATP-binding subunit"/>
    <property type="match status" value="1"/>
</dbReference>
<evidence type="ECO:0000256" key="8">
    <source>
        <dbReference type="SAM" id="MobiDB-lite"/>
    </source>
</evidence>
<dbReference type="GO" id="GO:0006508">
    <property type="term" value="P:proteolysis"/>
    <property type="evidence" value="ECO:0007669"/>
    <property type="project" value="UniProtKB-KW"/>
</dbReference>
<evidence type="ECO:0000256" key="2">
    <source>
        <dbReference type="ARBA" id="ARBA00022741"/>
    </source>
</evidence>
<dbReference type="InterPro" id="IPR004176">
    <property type="entry name" value="Clp_R_N"/>
</dbReference>
<evidence type="ECO:0000256" key="3">
    <source>
        <dbReference type="ARBA" id="ARBA00022840"/>
    </source>
</evidence>
<dbReference type="Pfam" id="PF00004">
    <property type="entry name" value="AAA"/>
    <property type="match status" value="1"/>
</dbReference>
<dbReference type="Gene3D" id="3.40.50.300">
    <property type="entry name" value="P-loop containing nucleotide triphosphate hydrolases"/>
    <property type="match status" value="2"/>
</dbReference>
<dbReference type="PROSITE" id="PS00871">
    <property type="entry name" value="CLPAB_2"/>
    <property type="match status" value="1"/>
</dbReference>
<keyword evidence="1 5" id="KW-0677">Repeat</keyword>
<dbReference type="InterPro" id="IPR001943">
    <property type="entry name" value="UVR_dom"/>
</dbReference>
<dbReference type="FunFam" id="3.40.50.300:FF:000010">
    <property type="entry name" value="Chaperone clpB 1, putative"/>
    <property type="match status" value="1"/>
</dbReference>
<protein>
    <submittedName>
        <fullName evidence="11">ATP-dependent Clp protease ATP-binding subunit</fullName>
    </submittedName>
</protein>
<dbReference type="InterPro" id="IPR036628">
    <property type="entry name" value="Clp_N_dom_sf"/>
</dbReference>
<dbReference type="PANTHER" id="PTHR11638">
    <property type="entry name" value="ATP-DEPENDENT CLP PROTEASE"/>
    <property type="match status" value="1"/>
</dbReference>
<feature type="domain" description="UVR" evidence="9">
    <location>
        <begin position="415"/>
        <end position="450"/>
    </location>
</feature>
<evidence type="ECO:0000256" key="5">
    <source>
        <dbReference type="PROSITE-ProRule" id="PRU01251"/>
    </source>
</evidence>
<dbReference type="PANTHER" id="PTHR11638:SF18">
    <property type="entry name" value="HEAT SHOCK PROTEIN 104"/>
    <property type="match status" value="1"/>
</dbReference>
<dbReference type="GO" id="GO:0034605">
    <property type="term" value="P:cellular response to heat"/>
    <property type="evidence" value="ECO:0007669"/>
    <property type="project" value="TreeGrafter"/>
</dbReference>
<dbReference type="InterPro" id="IPR028299">
    <property type="entry name" value="ClpA/B_CS2"/>
</dbReference>
<dbReference type="PROSITE" id="PS50151">
    <property type="entry name" value="UVR"/>
    <property type="match status" value="1"/>
</dbReference>
<evidence type="ECO:0000256" key="4">
    <source>
        <dbReference type="ARBA" id="ARBA00023186"/>
    </source>
</evidence>
<accession>A0A9D1FZ67</accession>
<dbReference type="Gene3D" id="4.10.860.10">
    <property type="entry name" value="UVR domain"/>
    <property type="match status" value="1"/>
</dbReference>
<dbReference type="InterPro" id="IPR041546">
    <property type="entry name" value="ClpA/ClpB_AAA_lid"/>
</dbReference>
<proteinExistence type="inferred from homology"/>
<dbReference type="InterPro" id="IPR003959">
    <property type="entry name" value="ATPase_AAA_core"/>
</dbReference>
<comment type="caution">
    <text evidence="11">The sequence shown here is derived from an EMBL/GenBank/DDBJ whole genome shotgun (WGS) entry which is preliminary data.</text>
</comment>
<dbReference type="EMBL" id="DVJN01000083">
    <property type="protein sequence ID" value="HIS92176.1"/>
    <property type="molecule type" value="Genomic_DNA"/>
</dbReference>
<dbReference type="FunFam" id="3.40.50.300:FF:000025">
    <property type="entry name" value="ATP-dependent Clp protease subunit"/>
    <property type="match status" value="1"/>
</dbReference>
<sequence>MFSRFTERAQRVLVAAQKEAAQMGRNYVGTEHLLLGILTDPGSAASALEGVTLEAARQEVIQMLGKGDDNSPIRTMVYTPRTKKVLEQSAKEARDLQHNYVGTEHLLLALIHEREGVAATILTKMGKNLPKMREEILRALSGEEAAPGEKGGKKSESTPTLDHFARDLTKAAQNGELDPVIGRTKEIERIVQILSRRTKNNPVLIGEPGVGKSAIVEGLAQLIVEGNIPEILRGKRVVSLDLAGMVAGAKYRGEFEERLKNAMGEIKKAGNVILFIDELHTMVGAGASEGSIDAANIMKPLLARGELQCVGATTLNEYHKYIEKDSALERRFQPVMVGEPNKEESIAILHGLRDRYEAHHRVRITDEAIEAAVQLSDRYITDRFLPDKAIDLIDEAASRVRIKAFTAPPDMKEQETRLEALGKETEEAVAHEDFEKAAQLRDEKKRLQNEIAQRRKEWEQRREGRVEIVGEEEVAQIVSSWTGIPVSRMTESEAERLLHLEETLHNRVIGQDEAVAAVARAVRRARAGIKDPQRPIGSFIFLGPTGVGKTELCKALGEALFGDENSVIRIDMSEYMEKHSVSRMIGSPPGYVGYEEGGQLTEKVRRKPYSIVLLDEVEKAHPDVFNVLLQILEDGRLTDGQGRVVDFKNTVIVMTSNAGVQTIKKQRTMGFGSTDNREKTYEQMRDNIMDEVKQVFRPEFLNRVDEIIVFHELTEADIHQIAALMLKAVGKRLAERGIELEVTSEAVDLLARSGFDPQYGARPLRRTIQRKVEDALSEEILSGAIHLGDRVSVSAEDGELRFTSLPKAEKLVEAQA</sequence>
<name>A0A9D1FZ67_9FIRM</name>
<dbReference type="FunFam" id="1.10.8.60:FF:000017">
    <property type="entry name" value="ATP-dependent chaperone ClpB"/>
    <property type="match status" value="1"/>
</dbReference>
<dbReference type="Proteomes" id="UP000824140">
    <property type="component" value="Unassembled WGS sequence"/>
</dbReference>